<reference evidence="1 2" key="1">
    <citation type="submission" date="2018-11" db="EMBL/GenBank/DDBJ databases">
        <title>Rhodococcus spongicola sp. nov. and Rhodococcus xishaensis sp. nov. from marine sponges.</title>
        <authorList>
            <person name="Li L."/>
            <person name="Lin H.W."/>
        </authorList>
    </citation>
    <scope>NUCLEOTIDE SEQUENCE [LARGE SCALE GENOMIC DNA]</scope>
    <source>
        <strain evidence="1 2">CCTCC AB2014297</strain>
    </source>
</reference>
<keyword evidence="2" id="KW-1185">Reference proteome</keyword>
<organism evidence="1 2">
    <name type="scientific">Prescottella agglutinans</name>
    <dbReference type="NCBI Taxonomy" id="1644129"/>
    <lineage>
        <taxon>Bacteria</taxon>
        <taxon>Bacillati</taxon>
        <taxon>Actinomycetota</taxon>
        <taxon>Actinomycetes</taxon>
        <taxon>Mycobacteriales</taxon>
        <taxon>Nocardiaceae</taxon>
        <taxon>Prescottella</taxon>
    </lineage>
</organism>
<dbReference type="AlphaFoldDB" id="A0A3S3D1I5"/>
<dbReference type="RefSeq" id="WP_127915285.1">
    <property type="nucleotide sequence ID" value="NZ_RKLP01000002.1"/>
</dbReference>
<name>A0A3S3D1I5_9NOCA</name>
<evidence type="ECO:0000313" key="1">
    <source>
        <dbReference type="EMBL" id="RVW10839.1"/>
    </source>
</evidence>
<sequence>MSVVATPSAYALLREFVANSPRRHYLPDTEGIELSNQAALVREVVVTVQACLEPDLHALRATESAAESEDPNWTTAPGPRGVAAVAQYDEILGTLLDAAPLLESGRMSSVWTLLGSATDRLRILAALEPPRGDDVARQLAASSAHARARLVAAAIADDVDLGLPATTCPTGGLSTVPAPALPTPTPAIANLIERIDLGSTTTLDGSTQETDYDYLAMVGGFQFRLGLEIIRAATDSLSEIASLAAGADVWTEKADDVRAAVEFAWECV</sequence>
<evidence type="ECO:0000313" key="2">
    <source>
        <dbReference type="Proteomes" id="UP000286208"/>
    </source>
</evidence>
<gene>
    <name evidence="1" type="ORF">EGT67_06800</name>
</gene>
<accession>A0A3S3D1I5</accession>
<comment type="caution">
    <text evidence="1">The sequence shown here is derived from an EMBL/GenBank/DDBJ whole genome shotgun (WGS) entry which is preliminary data.</text>
</comment>
<protein>
    <submittedName>
        <fullName evidence="1">Uncharacterized protein</fullName>
    </submittedName>
</protein>
<dbReference type="Proteomes" id="UP000286208">
    <property type="component" value="Unassembled WGS sequence"/>
</dbReference>
<proteinExistence type="predicted"/>
<dbReference type="OrthoDB" id="4455587at2"/>
<dbReference type="EMBL" id="RKLP01000002">
    <property type="protein sequence ID" value="RVW10839.1"/>
    <property type="molecule type" value="Genomic_DNA"/>
</dbReference>